<dbReference type="GO" id="GO:0006260">
    <property type="term" value="P:DNA replication"/>
    <property type="evidence" value="ECO:0007669"/>
    <property type="project" value="UniProtKB-UniRule"/>
</dbReference>
<comment type="domain">
    <text evidence="7">Contains large globular domains required for ATP hydrolysis at each terminus and a third globular domain forming a flexible hinge near the middle of the molecule. These domains are separated by coiled-coil structures.</text>
</comment>
<dbReference type="Gene3D" id="3.40.50.300">
    <property type="entry name" value="P-loop containing nucleotide triphosphate hydrolases"/>
    <property type="match status" value="2"/>
</dbReference>
<dbReference type="Pfam" id="PF06470">
    <property type="entry name" value="SMC_hinge"/>
    <property type="match status" value="1"/>
</dbReference>
<dbReference type="EMBL" id="SJPG01000002">
    <property type="protein sequence ID" value="TWT55685.1"/>
    <property type="molecule type" value="Genomic_DNA"/>
</dbReference>
<feature type="region of interest" description="Disordered" evidence="8">
    <location>
        <begin position="907"/>
        <end position="928"/>
    </location>
</feature>
<sequence length="1293" mass="147485">MLKSLEVFGFKSFADRTTFAFAPGITCVVGPNGSGKSNVVDAMKWLLGDQSPKSLRGKNMADVIFNGSRSRKASGFAEATLTFDNTQNILAAPYDEVRITRRLYQGGDSEYLINGDTSRLKDIRDLFAGTGAATSAYSIIEQGRVGQVLQGNPSTRRLLFDEAAGISRFKSRRVDAERKLERVSQNLLRLTDIVDEVETQLNACRSRAGKAAKYREFSRQYDALHLGIIADDLRILSARKQEVVGRAEVAGQELAESQERQSGIEAEREQLRNRYRQADEDLQETESKLSTLMQQRSSLQTSLRHQYERAREVAGEAELLRKQRSELKRRVHDIDDEIRTENELCEEARQAVAKKQAEQESCTASLQELSQAIEEARQQQHEQRRLMGERQREQATAESQLKHLTSRQETILTAQKRLQQERVDLQTEIEQRQSAVSEAERVYGEAVAKHSEHKRRIDEILKRRRSLEEQLSAIVTRQAVDREQRSAWEARLGLLEDMEQRQLGLSIGVQEILQRARKSPLTPWKHVLGILVDFFECDLEHAPLIEIALNGSSQMVVVDQLAPVLEYLDRQSTQFEGRISFVELPQGKSQPYSTQHVDEEFLQTLQQSSDVIARADTLVRCEDLYRPLVERLLRNTWIVDSLNSARRFAVQAPHGTQFLTEQGDLFGHDGVIQTGTIQAEGSVVSRRSEILRIRQELTALSRHINRLDEKTDEFDALLKRLGEELANAQEWMESQTAELSELKQQLVTRKSELESVLKDQSRIDSDLESLDKQFTSVIAERESQQQELTQLAEQIAELNQNGEHLVEQVTNLRDQERQINHQHDQVKVELTKIQERLSSVELVFNRLQKDRELREAQYSEAMSRQDAALQKRSRLELQILNAQSKLAELFLIGEQLQIDAQRSRRSRSEIQVKRDRSNEQARQITDKRRAQEEVVQDLRIERRDIDTELDGLLEKLGEEYQVSIPELINAGVSSYEPYEAFRRGEEIQALELITHKTVSEDDQNDTDSEVEEVLSEVSAEEGESTDQTETEEIIEDESDLAAVLAQAPVWAWQSAEENFEDVRDDIDREVSRLRKKIKALGAVDPESLQGLDELENRFRHLNTQLQDLKHAQATLQDIIRKINNESRRMFVESFTAIRSQFQELFRQLFGGGEGDVIMEDDSDPLECGIEIVARPPGKELRSISLLSGGEKTMTAVGLLLAIFKSRPSPFCILDECDAALDEANIDRFANVIKQFKDKTQFIVITHRKRTMTASDRIFGVTMEEAGISKKLTVRFEDVGENGEINTSPENKAA</sequence>
<evidence type="ECO:0000313" key="10">
    <source>
        <dbReference type="EMBL" id="TWT55685.1"/>
    </source>
</evidence>
<dbReference type="OrthoDB" id="9808768at2"/>
<evidence type="ECO:0000256" key="4">
    <source>
        <dbReference type="ARBA" id="ARBA00022840"/>
    </source>
</evidence>
<comment type="function">
    <text evidence="7">Required for chromosome condensation and partitioning.</text>
</comment>
<dbReference type="GO" id="GO:0030261">
    <property type="term" value="P:chromosome condensation"/>
    <property type="evidence" value="ECO:0007669"/>
    <property type="project" value="InterPro"/>
</dbReference>
<dbReference type="Gene3D" id="1.20.1060.20">
    <property type="match status" value="1"/>
</dbReference>
<feature type="coiled-coil region" evidence="7">
    <location>
        <begin position="690"/>
        <end position="752"/>
    </location>
</feature>
<dbReference type="SMART" id="SM00968">
    <property type="entry name" value="SMC_hinge"/>
    <property type="match status" value="1"/>
</dbReference>
<dbReference type="InterPro" id="IPR011890">
    <property type="entry name" value="SMC_prok"/>
</dbReference>
<feature type="coiled-coil region" evidence="7">
    <location>
        <begin position="781"/>
        <end position="815"/>
    </location>
</feature>
<dbReference type="SUPFAM" id="SSF52540">
    <property type="entry name" value="P-loop containing nucleoside triphosphate hydrolases"/>
    <property type="match status" value="1"/>
</dbReference>
<dbReference type="Pfam" id="PF02463">
    <property type="entry name" value="SMC_N"/>
    <property type="match status" value="1"/>
</dbReference>
<dbReference type="InterPro" id="IPR024704">
    <property type="entry name" value="SMC"/>
</dbReference>
<dbReference type="GO" id="GO:0005524">
    <property type="term" value="F:ATP binding"/>
    <property type="evidence" value="ECO:0007669"/>
    <property type="project" value="UniProtKB-UniRule"/>
</dbReference>
<dbReference type="HAMAP" id="MF_01894">
    <property type="entry name" value="Smc_prok"/>
    <property type="match status" value="1"/>
</dbReference>
<keyword evidence="2 7" id="KW-0963">Cytoplasm</keyword>
<keyword evidence="3 7" id="KW-0547">Nucleotide-binding</keyword>
<dbReference type="PIRSF" id="PIRSF005719">
    <property type="entry name" value="SMC"/>
    <property type="match status" value="1"/>
</dbReference>
<dbReference type="GO" id="GO:0016887">
    <property type="term" value="F:ATP hydrolysis activity"/>
    <property type="evidence" value="ECO:0007669"/>
    <property type="project" value="InterPro"/>
</dbReference>
<reference evidence="10 11" key="1">
    <citation type="submission" date="2019-02" db="EMBL/GenBank/DDBJ databases">
        <title>Deep-cultivation of Planctomycetes and their phenomic and genomic characterization uncovers novel biology.</title>
        <authorList>
            <person name="Wiegand S."/>
            <person name="Jogler M."/>
            <person name="Boedeker C."/>
            <person name="Pinto D."/>
            <person name="Vollmers J."/>
            <person name="Rivas-Marin E."/>
            <person name="Kohn T."/>
            <person name="Peeters S.H."/>
            <person name="Heuer A."/>
            <person name="Rast P."/>
            <person name="Oberbeckmann S."/>
            <person name="Bunk B."/>
            <person name="Jeske O."/>
            <person name="Meyerdierks A."/>
            <person name="Storesund J.E."/>
            <person name="Kallscheuer N."/>
            <person name="Luecker S."/>
            <person name="Lage O.M."/>
            <person name="Pohl T."/>
            <person name="Merkel B.J."/>
            <person name="Hornburger P."/>
            <person name="Mueller R.-W."/>
            <person name="Bruemmer F."/>
            <person name="Labrenz M."/>
            <person name="Spormann A.M."/>
            <person name="Op Den Camp H."/>
            <person name="Overmann J."/>
            <person name="Amann R."/>
            <person name="Jetten M.S.M."/>
            <person name="Mascher T."/>
            <person name="Medema M.H."/>
            <person name="Devos D.P."/>
            <person name="Kaster A.-K."/>
            <person name="Ovreas L."/>
            <person name="Rohde M."/>
            <person name="Galperin M.Y."/>
            <person name="Jogler C."/>
        </authorList>
    </citation>
    <scope>NUCLEOTIDE SEQUENCE [LARGE SCALE GENOMIC DNA]</scope>
    <source>
        <strain evidence="10 11">Pan54</strain>
    </source>
</reference>
<feature type="domain" description="SMC hinge" evidence="9">
    <location>
        <begin position="525"/>
        <end position="649"/>
    </location>
</feature>
<comment type="caution">
    <text evidence="10">The sequence shown here is derived from an EMBL/GenBank/DDBJ whole genome shotgun (WGS) entry which is preliminary data.</text>
</comment>
<dbReference type="RefSeq" id="WP_146506580.1">
    <property type="nucleotide sequence ID" value="NZ_SJPG01000002.1"/>
</dbReference>
<dbReference type="GO" id="GO:0003677">
    <property type="term" value="F:DNA binding"/>
    <property type="evidence" value="ECO:0007669"/>
    <property type="project" value="UniProtKB-UniRule"/>
</dbReference>
<dbReference type="GO" id="GO:0007059">
    <property type="term" value="P:chromosome segregation"/>
    <property type="evidence" value="ECO:0007669"/>
    <property type="project" value="UniProtKB-UniRule"/>
</dbReference>
<evidence type="ECO:0000256" key="7">
    <source>
        <dbReference type="HAMAP-Rule" id="MF_01894"/>
    </source>
</evidence>
<dbReference type="GO" id="GO:0005694">
    <property type="term" value="C:chromosome"/>
    <property type="evidence" value="ECO:0007669"/>
    <property type="project" value="InterPro"/>
</dbReference>
<evidence type="ECO:0000256" key="6">
    <source>
        <dbReference type="ARBA" id="ARBA00023125"/>
    </source>
</evidence>
<dbReference type="InterPro" id="IPR027417">
    <property type="entry name" value="P-loop_NTPase"/>
</dbReference>
<proteinExistence type="inferred from homology"/>
<feature type="compositionally biased region" description="Basic and acidic residues" evidence="8">
    <location>
        <begin position="380"/>
        <end position="395"/>
    </location>
</feature>
<dbReference type="Gene3D" id="3.30.70.1620">
    <property type="match status" value="1"/>
</dbReference>
<dbReference type="InterPro" id="IPR010935">
    <property type="entry name" value="SMC_hinge"/>
</dbReference>
<evidence type="ECO:0000256" key="1">
    <source>
        <dbReference type="ARBA" id="ARBA00004496"/>
    </source>
</evidence>
<dbReference type="CDD" id="cd03278">
    <property type="entry name" value="ABC_SMC_barmotin"/>
    <property type="match status" value="1"/>
</dbReference>
<dbReference type="GO" id="GO:0007062">
    <property type="term" value="P:sister chromatid cohesion"/>
    <property type="evidence" value="ECO:0007669"/>
    <property type="project" value="InterPro"/>
</dbReference>
<dbReference type="SUPFAM" id="SSF75553">
    <property type="entry name" value="Smc hinge domain"/>
    <property type="match status" value="1"/>
</dbReference>
<evidence type="ECO:0000313" key="11">
    <source>
        <dbReference type="Proteomes" id="UP000316095"/>
    </source>
</evidence>
<comment type="subunit">
    <text evidence="7">Homodimer.</text>
</comment>
<dbReference type="FunFam" id="3.40.50.300:FF:000901">
    <property type="entry name" value="Chromosome partition protein Smc"/>
    <property type="match status" value="1"/>
</dbReference>
<organism evidence="10 11">
    <name type="scientific">Rubinisphaera italica</name>
    <dbReference type="NCBI Taxonomy" id="2527969"/>
    <lineage>
        <taxon>Bacteria</taxon>
        <taxon>Pseudomonadati</taxon>
        <taxon>Planctomycetota</taxon>
        <taxon>Planctomycetia</taxon>
        <taxon>Planctomycetales</taxon>
        <taxon>Planctomycetaceae</taxon>
        <taxon>Rubinisphaera</taxon>
    </lineage>
</organism>
<keyword evidence="6 7" id="KW-0238">DNA-binding</keyword>
<feature type="coiled-coil region" evidence="7">
    <location>
        <begin position="415"/>
        <end position="477"/>
    </location>
</feature>
<keyword evidence="11" id="KW-1185">Reference proteome</keyword>
<evidence type="ECO:0000256" key="5">
    <source>
        <dbReference type="ARBA" id="ARBA00023054"/>
    </source>
</evidence>
<evidence type="ECO:0000256" key="8">
    <source>
        <dbReference type="SAM" id="MobiDB-lite"/>
    </source>
</evidence>
<protein>
    <recommendedName>
        <fullName evidence="7">Chromosome partition protein Smc</fullName>
    </recommendedName>
</protein>
<comment type="similarity">
    <text evidence="7">Belongs to the SMC family.</text>
</comment>
<feature type="binding site" evidence="7">
    <location>
        <begin position="31"/>
        <end position="38"/>
    </location>
    <ligand>
        <name>ATP</name>
        <dbReference type="ChEBI" id="CHEBI:30616"/>
    </ligand>
</feature>
<evidence type="ECO:0000259" key="9">
    <source>
        <dbReference type="SMART" id="SM00968"/>
    </source>
</evidence>
<feature type="region of interest" description="Disordered" evidence="8">
    <location>
        <begin position="380"/>
        <end position="403"/>
    </location>
</feature>
<dbReference type="InterPro" id="IPR003395">
    <property type="entry name" value="RecF/RecN/SMC_N"/>
</dbReference>
<feature type="coiled-coil region" evidence="7">
    <location>
        <begin position="1091"/>
        <end position="1128"/>
    </location>
</feature>
<feature type="coiled-coil region" evidence="7">
    <location>
        <begin position="166"/>
        <end position="200"/>
    </location>
</feature>
<comment type="subcellular location">
    <subcellularLocation>
        <location evidence="1 7">Cytoplasm</location>
    </subcellularLocation>
</comment>
<evidence type="ECO:0000256" key="2">
    <source>
        <dbReference type="ARBA" id="ARBA00022490"/>
    </source>
</evidence>
<gene>
    <name evidence="10" type="primary">smc_4</name>
    <name evidence="7" type="synonym">smc</name>
    <name evidence="10" type="ORF">Pan54_53310</name>
</gene>
<dbReference type="GO" id="GO:0005737">
    <property type="term" value="C:cytoplasm"/>
    <property type="evidence" value="ECO:0007669"/>
    <property type="project" value="UniProtKB-SubCell"/>
</dbReference>
<accession>A0A5C5X0J4</accession>
<evidence type="ECO:0000256" key="3">
    <source>
        <dbReference type="ARBA" id="ARBA00022741"/>
    </source>
</evidence>
<dbReference type="InterPro" id="IPR036277">
    <property type="entry name" value="SMC_hinge_sf"/>
</dbReference>
<name>A0A5C5X0J4_9PLAN</name>
<keyword evidence="4 7" id="KW-0067">ATP-binding</keyword>
<dbReference type="NCBIfam" id="TIGR02168">
    <property type="entry name" value="SMC_prok_B"/>
    <property type="match status" value="1"/>
</dbReference>
<keyword evidence="5 7" id="KW-0175">Coiled coil</keyword>
<dbReference type="PANTHER" id="PTHR43977">
    <property type="entry name" value="STRUCTURAL MAINTENANCE OF CHROMOSOMES PROTEIN 3"/>
    <property type="match status" value="1"/>
</dbReference>
<dbReference type="Proteomes" id="UP000316095">
    <property type="component" value="Unassembled WGS sequence"/>
</dbReference>